<dbReference type="PIRSF" id="PIRSF019663">
    <property type="entry name" value="Legumain"/>
    <property type="match status" value="1"/>
</dbReference>
<dbReference type="AlphaFoldDB" id="A0A7S3IIS0"/>
<dbReference type="PANTHER" id="PTHR12000:SF42">
    <property type="entry name" value="LEGUMAIN"/>
    <property type="match status" value="1"/>
</dbReference>
<name>A0A7S3IIS0_9SPIT</name>
<sequence length="296" mass="34138">MYADKLHEDFQYMFENKMYNQMTVYIEACESGSMFENILEDNMNIYAVTAANSTESSWGTYCSPNDKVNGKKIKSCLGDLFSVNWLEDSDKADMAAESLQQQYSAVRDLTTKSEVLQWGEVDFTAEPIGEFQSGGIPAEKTVSESLWNQIKHKTPKMIKDMFEINAESQRKALSAVSSRDIDLHFWYNIAVDEPTEENLQALQDYITYRKKVDDTVEAIFGTEFMSNLEGTKNLPTDFECYRTMINKFQEQCFEADGYNMKYYKAFVAHCEFAKNFPEGEELVQKTLDKMDEVCQH</sequence>
<dbReference type="EMBL" id="HBIH01012944">
    <property type="protein sequence ID" value="CAE0324667.1"/>
    <property type="molecule type" value="Transcribed_RNA"/>
</dbReference>
<evidence type="ECO:0000313" key="3">
    <source>
        <dbReference type="EMBL" id="CAE0324667.1"/>
    </source>
</evidence>
<dbReference type="InterPro" id="IPR048501">
    <property type="entry name" value="Legum_prodom"/>
</dbReference>
<organism evidence="3">
    <name type="scientific">Strombidium inclinatum</name>
    <dbReference type="NCBI Taxonomy" id="197538"/>
    <lineage>
        <taxon>Eukaryota</taxon>
        <taxon>Sar</taxon>
        <taxon>Alveolata</taxon>
        <taxon>Ciliophora</taxon>
        <taxon>Intramacronucleata</taxon>
        <taxon>Spirotrichea</taxon>
        <taxon>Oligotrichia</taxon>
        <taxon>Strombidiidae</taxon>
        <taxon>Strombidium</taxon>
    </lineage>
</organism>
<feature type="domain" description="Legumain prodomain" evidence="2">
    <location>
        <begin position="201"/>
        <end position="272"/>
    </location>
</feature>
<dbReference type="GO" id="GO:0051603">
    <property type="term" value="P:proteolysis involved in protein catabolic process"/>
    <property type="evidence" value="ECO:0007669"/>
    <property type="project" value="TreeGrafter"/>
</dbReference>
<dbReference type="GO" id="GO:0006624">
    <property type="term" value="P:vacuolar protein processing"/>
    <property type="evidence" value="ECO:0007669"/>
    <property type="project" value="TreeGrafter"/>
</dbReference>
<evidence type="ECO:0000259" key="2">
    <source>
        <dbReference type="Pfam" id="PF20985"/>
    </source>
</evidence>
<dbReference type="GO" id="GO:0005773">
    <property type="term" value="C:vacuole"/>
    <property type="evidence" value="ECO:0007669"/>
    <property type="project" value="GOC"/>
</dbReference>
<dbReference type="Pfam" id="PF01650">
    <property type="entry name" value="Peptidase_C13"/>
    <property type="match status" value="1"/>
</dbReference>
<dbReference type="Gene3D" id="3.40.50.1460">
    <property type="match status" value="1"/>
</dbReference>
<comment type="similarity">
    <text evidence="1">Belongs to the peptidase C13 family.</text>
</comment>
<reference evidence="3" key="1">
    <citation type="submission" date="2021-01" db="EMBL/GenBank/DDBJ databases">
        <authorList>
            <person name="Corre E."/>
            <person name="Pelletier E."/>
            <person name="Niang G."/>
            <person name="Scheremetjew M."/>
            <person name="Finn R."/>
            <person name="Kale V."/>
            <person name="Holt S."/>
            <person name="Cochrane G."/>
            <person name="Meng A."/>
            <person name="Brown T."/>
            <person name="Cohen L."/>
        </authorList>
    </citation>
    <scope>NUCLEOTIDE SEQUENCE</scope>
    <source>
        <strain evidence="3">S3</strain>
    </source>
</reference>
<dbReference type="Pfam" id="PF20985">
    <property type="entry name" value="Legum_prodom"/>
    <property type="match status" value="1"/>
</dbReference>
<proteinExistence type="inferred from homology"/>
<dbReference type="Gene3D" id="1.10.132.130">
    <property type="match status" value="1"/>
</dbReference>
<dbReference type="InterPro" id="IPR001096">
    <property type="entry name" value="Peptidase_C13"/>
</dbReference>
<accession>A0A7S3IIS0</accession>
<gene>
    <name evidence="3" type="ORF">SINC0208_LOCUS5289</name>
</gene>
<dbReference type="PANTHER" id="PTHR12000">
    <property type="entry name" value="HEMOGLOBINASE FAMILY MEMBER"/>
    <property type="match status" value="1"/>
</dbReference>
<dbReference type="GO" id="GO:0004197">
    <property type="term" value="F:cysteine-type endopeptidase activity"/>
    <property type="evidence" value="ECO:0007669"/>
    <property type="project" value="TreeGrafter"/>
</dbReference>
<protein>
    <recommendedName>
        <fullName evidence="2">Legumain prodomain domain-containing protein</fullName>
    </recommendedName>
</protein>
<evidence type="ECO:0000256" key="1">
    <source>
        <dbReference type="ARBA" id="ARBA00009941"/>
    </source>
</evidence>
<dbReference type="InterPro" id="IPR046427">
    <property type="entry name" value="Legumain_prodom_sf"/>
</dbReference>